<reference evidence="7 8" key="1">
    <citation type="submission" date="2024-10" db="EMBL/GenBank/DDBJ databases">
        <title>The Natural Products Discovery Center: Release of the First 8490 Sequenced Strains for Exploring Actinobacteria Biosynthetic Diversity.</title>
        <authorList>
            <person name="Kalkreuter E."/>
            <person name="Kautsar S.A."/>
            <person name="Yang D."/>
            <person name="Bader C.D."/>
            <person name="Teijaro C.N."/>
            <person name="Fluegel L."/>
            <person name="Davis C.M."/>
            <person name="Simpson J.R."/>
            <person name="Lauterbach L."/>
            <person name="Steele A.D."/>
            <person name="Gui C."/>
            <person name="Meng S."/>
            <person name="Li G."/>
            <person name="Viehrig K."/>
            <person name="Ye F."/>
            <person name="Su P."/>
            <person name="Kiefer A.F."/>
            <person name="Nichols A."/>
            <person name="Cepeda A.J."/>
            <person name="Yan W."/>
            <person name="Fan B."/>
            <person name="Jiang Y."/>
            <person name="Adhikari A."/>
            <person name="Zheng C.-J."/>
            <person name="Schuster L."/>
            <person name="Cowan T.M."/>
            <person name="Smanski M.J."/>
            <person name="Chevrette M.G."/>
            <person name="De Carvalho L.P.S."/>
            <person name="Shen B."/>
        </authorList>
    </citation>
    <scope>NUCLEOTIDE SEQUENCE [LARGE SCALE GENOMIC DNA]</scope>
    <source>
        <strain evidence="7 8">NPDC050545</strain>
    </source>
</reference>
<evidence type="ECO:0000256" key="4">
    <source>
        <dbReference type="ARBA" id="ARBA00022989"/>
    </source>
</evidence>
<evidence type="ECO:0000313" key="8">
    <source>
        <dbReference type="Proteomes" id="UP001612741"/>
    </source>
</evidence>
<dbReference type="RefSeq" id="WP_397085217.1">
    <property type="nucleotide sequence ID" value="NZ_JBITGY010000007.1"/>
</dbReference>
<feature type="transmembrane region" description="Helical" evidence="6">
    <location>
        <begin position="295"/>
        <end position="316"/>
    </location>
</feature>
<comment type="caution">
    <text evidence="7">The sequence shown here is derived from an EMBL/GenBank/DDBJ whole genome shotgun (WGS) entry which is preliminary data.</text>
</comment>
<evidence type="ECO:0000256" key="3">
    <source>
        <dbReference type="ARBA" id="ARBA00022692"/>
    </source>
</evidence>
<feature type="transmembrane region" description="Helical" evidence="6">
    <location>
        <begin position="337"/>
        <end position="358"/>
    </location>
</feature>
<keyword evidence="5 6" id="KW-0472">Membrane</keyword>
<dbReference type="Pfam" id="PF07690">
    <property type="entry name" value="MFS_1"/>
    <property type="match status" value="1"/>
</dbReference>
<sequence length="398" mass="41984">MGSHLANEFGANIARVALPLVAVLSLHASPLEVGALAALQSAAFLIISLPAGAWVDRMRKRRVMLVSDVTRFLLLGSIPLTAALGLLSMPILYGVALLVGLAQVFNDVADVTYLPSLVGKDELSDGNAKLEVVRSTGALAGPSLSGALVQLLGAPRTMLATALGALTSAVLLGSIKKPDSRPPVSERSRLLPDIAQGLRTVWADPLQRVFLAATAATNICISAVVSLSVLFLATVVQLPPGIIGVLLMSGAFGGLLGGLLGTWLFKTYGTARVTWLALTLTSPFGLLLPMTQSDWRVSCFAVTSIALSFGAILFNIGMITYRQTVTPENMLGRVNATVRFIVLGTMPVGAMLGGIVAHEIGVREALWVFLTGRLISFLPLLFSRLPYMRDFAEIQANS</sequence>
<comment type="subcellular location">
    <subcellularLocation>
        <location evidence="1">Cell membrane</location>
        <topology evidence="1">Multi-pass membrane protein</topology>
    </subcellularLocation>
</comment>
<feature type="transmembrane region" description="Helical" evidence="6">
    <location>
        <begin position="72"/>
        <end position="105"/>
    </location>
</feature>
<evidence type="ECO:0000256" key="1">
    <source>
        <dbReference type="ARBA" id="ARBA00004651"/>
    </source>
</evidence>
<dbReference type="PANTHER" id="PTHR23513">
    <property type="entry name" value="INTEGRAL MEMBRANE EFFLUX PROTEIN-RELATED"/>
    <property type="match status" value="1"/>
</dbReference>
<feature type="transmembrane region" description="Helical" evidence="6">
    <location>
        <begin position="209"/>
        <end position="236"/>
    </location>
</feature>
<feature type="transmembrane region" description="Helical" evidence="6">
    <location>
        <begin position="157"/>
        <end position="175"/>
    </location>
</feature>
<keyword evidence="4 6" id="KW-1133">Transmembrane helix</keyword>
<evidence type="ECO:0000256" key="5">
    <source>
        <dbReference type="ARBA" id="ARBA00023136"/>
    </source>
</evidence>
<feature type="transmembrane region" description="Helical" evidence="6">
    <location>
        <begin position="242"/>
        <end position="265"/>
    </location>
</feature>
<keyword evidence="8" id="KW-1185">Reference proteome</keyword>
<dbReference type="InterPro" id="IPR036259">
    <property type="entry name" value="MFS_trans_sf"/>
</dbReference>
<evidence type="ECO:0000256" key="2">
    <source>
        <dbReference type="ARBA" id="ARBA00022475"/>
    </source>
</evidence>
<keyword evidence="2" id="KW-1003">Cell membrane</keyword>
<protein>
    <submittedName>
        <fullName evidence="7">MFS transporter</fullName>
    </submittedName>
</protein>
<evidence type="ECO:0000313" key="7">
    <source>
        <dbReference type="EMBL" id="MFI6500980.1"/>
    </source>
</evidence>
<dbReference type="CDD" id="cd06173">
    <property type="entry name" value="MFS_MefA_like"/>
    <property type="match status" value="1"/>
</dbReference>
<dbReference type="EMBL" id="JBITGY010000007">
    <property type="protein sequence ID" value="MFI6500980.1"/>
    <property type="molecule type" value="Genomic_DNA"/>
</dbReference>
<feature type="transmembrane region" description="Helical" evidence="6">
    <location>
        <begin position="33"/>
        <end position="51"/>
    </location>
</feature>
<feature type="transmembrane region" description="Helical" evidence="6">
    <location>
        <begin position="272"/>
        <end position="289"/>
    </location>
</feature>
<dbReference type="Gene3D" id="1.20.1250.20">
    <property type="entry name" value="MFS general substrate transporter like domains"/>
    <property type="match status" value="1"/>
</dbReference>
<dbReference type="Proteomes" id="UP001612741">
    <property type="component" value="Unassembled WGS sequence"/>
</dbReference>
<name>A0ABW7YYI2_9ACTN</name>
<dbReference type="SUPFAM" id="SSF103473">
    <property type="entry name" value="MFS general substrate transporter"/>
    <property type="match status" value="1"/>
</dbReference>
<feature type="transmembrane region" description="Helical" evidence="6">
    <location>
        <begin position="364"/>
        <end position="382"/>
    </location>
</feature>
<proteinExistence type="predicted"/>
<accession>A0ABW7YYI2</accession>
<organism evidence="7 8">
    <name type="scientific">Nonomuraea typhae</name>
    <dbReference type="NCBI Taxonomy" id="2603600"/>
    <lineage>
        <taxon>Bacteria</taxon>
        <taxon>Bacillati</taxon>
        <taxon>Actinomycetota</taxon>
        <taxon>Actinomycetes</taxon>
        <taxon>Streptosporangiales</taxon>
        <taxon>Streptosporangiaceae</taxon>
        <taxon>Nonomuraea</taxon>
    </lineage>
</organism>
<evidence type="ECO:0000256" key="6">
    <source>
        <dbReference type="SAM" id="Phobius"/>
    </source>
</evidence>
<dbReference type="InterPro" id="IPR011701">
    <property type="entry name" value="MFS"/>
</dbReference>
<dbReference type="PANTHER" id="PTHR23513:SF6">
    <property type="entry name" value="MAJOR FACILITATOR SUPERFAMILY ASSOCIATED DOMAIN-CONTAINING PROTEIN"/>
    <property type="match status" value="1"/>
</dbReference>
<gene>
    <name evidence="7" type="ORF">ACIBG2_26635</name>
</gene>
<keyword evidence="3 6" id="KW-0812">Transmembrane</keyword>